<evidence type="ECO:0000313" key="2">
    <source>
        <dbReference type="EMBL" id="GAA1419091.1"/>
    </source>
</evidence>
<feature type="chain" id="PRO_5046965916" description="Lactococcin 972 family bacteriocin" evidence="1">
    <location>
        <begin position="27"/>
        <end position="124"/>
    </location>
</feature>
<keyword evidence="3" id="KW-1185">Reference proteome</keyword>
<proteinExistence type="predicted"/>
<keyword evidence="1" id="KW-0732">Signal</keyword>
<dbReference type="EMBL" id="BAAAKK010000001">
    <property type="protein sequence ID" value="GAA1419091.1"/>
    <property type="molecule type" value="Genomic_DNA"/>
</dbReference>
<organism evidence="2 3">
    <name type="scientific">Agrococcus citreus</name>
    <dbReference type="NCBI Taxonomy" id="84643"/>
    <lineage>
        <taxon>Bacteria</taxon>
        <taxon>Bacillati</taxon>
        <taxon>Actinomycetota</taxon>
        <taxon>Actinomycetes</taxon>
        <taxon>Micrococcales</taxon>
        <taxon>Microbacteriaceae</taxon>
        <taxon>Agrococcus</taxon>
    </lineage>
</organism>
<feature type="signal peptide" evidence="1">
    <location>
        <begin position="1"/>
        <end position="26"/>
    </location>
</feature>
<reference evidence="2 3" key="1">
    <citation type="journal article" date="2019" name="Int. J. Syst. Evol. Microbiol.">
        <title>The Global Catalogue of Microorganisms (GCM) 10K type strain sequencing project: providing services to taxonomists for standard genome sequencing and annotation.</title>
        <authorList>
            <consortium name="The Broad Institute Genomics Platform"/>
            <consortium name="The Broad Institute Genome Sequencing Center for Infectious Disease"/>
            <person name="Wu L."/>
            <person name="Ma J."/>
        </authorList>
    </citation>
    <scope>NUCLEOTIDE SEQUENCE [LARGE SCALE GENOMIC DNA]</scope>
    <source>
        <strain evidence="2 3">JCM 12398</strain>
    </source>
</reference>
<gene>
    <name evidence="2" type="ORF">GCM10009640_06180</name>
</gene>
<name>A0ABN1YNY2_9MICO</name>
<dbReference type="RefSeq" id="WP_343917211.1">
    <property type="nucleotide sequence ID" value="NZ_BAAAKK010000001.1"/>
</dbReference>
<accession>A0ABN1YNY2</accession>
<dbReference type="Proteomes" id="UP001501266">
    <property type="component" value="Unassembled WGS sequence"/>
</dbReference>
<evidence type="ECO:0000313" key="3">
    <source>
        <dbReference type="Proteomes" id="UP001501266"/>
    </source>
</evidence>
<evidence type="ECO:0000256" key="1">
    <source>
        <dbReference type="SAM" id="SignalP"/>
    </source>
</evidence>
<sequence>MQRSITAISVAALVVANLLGLGSANVAETDRFQLGSNTIPCNSSMTYMNAKSTTTSASTWVGAFSCGNLSARYGYRPYPGSQTVHSSWTYSTTNAVRTAPQAYVVSGNHRGAQANGGSDQIYYT</sequence>
<protein>
    <recommendedName>
        <fullName evidence="4">Lactococcin 972 family bacteriocin</fullName>
    </recommendedName>
</protein>
<evidence type="ECO:0008006" key="4">
    <source>
        <dbReference type="Google" id="ProtNLM"/>
    </source>
</evidence>
<comment type="caution">
    <text evidence="2">The sequence shown here is derived from an EMBL/GenBank/DDBJ whole genome shotgun (WGS) entry which is preliminary data.</text>
</comment>